<comment type="caution">
    <text evidence="2">The sequence shown here is derived from an EMBL/GenBank/DDBJ whole genome shotgun (WGS) entry which is preliminary data.</text>
</comment>
<dbReference type="SUPFAM" id="SSF56784">
    <property type="entry name" value="HAD-like"/>
    <property type="match status" value="1"/>
</dbReference>
<dbReference type="PANTHER" id="PTHR43344">
    <property type="entry name" value="PHOSPHOSERINE PHOSPHATASE"/>
    <property type="match status" value="1"/>
</dbReference>
<keyword evidence="3" id="KW-1185">Reference proteome</keyword>
<organism evidence="2 3">
    <name type="scientific">Dyella japonica</name>
    <dbReference type="NCBI Taxonomy" id="231455"/>
    <lineage>
        <taxon>Bacteria</taxon>
        <taxon>Pseudomonadati</taxon>
        <taxon>Pseudomonadota</taxon>
        <taxon>Gammaproteobacteria</taxon>
        <taxon>Lysobacterales</taxon>
        <taxon>Rhodanobacteraceae</taxon>
        <taxon>Dyella</taxon>
    </lineage>
</organism>
<sequence length="347" mass="38379">MHAATDPANAGVFARKTWAFRWAVCCMLAMLAWVNVCAAADDPLPSWNEGATKQQIEGFVKKITTKGSPDFVEPSKRIAVFDNDGTLWAEQPAYFEFFFALDQLKAMSPQHPEWKTTEPYKSALAGDMKGLAATGEKGVLELVAATHSGMTTDEFARNVSQWVSTAKHPKTQRVFTEMVYQPMLELLHYLRDNGFTTYIVSGGGQDFMRAWVPAVYGIPPEQIVGSQGELKYELQDGKPVLVKLPKVALVDDGPGKPVGIQRALGVKPIFAFGNSDGDQQMLEWTTAGDGARFAGLVHHTDAAREWSYDRQSKIGKLDKALDEATARGWTVVDMKKDWNVIYPAEKQ</sequence>
<protein>
    <submittedName>
        <fullName evidence="2">Phosphoglycolate phosphatase-like HAD superfamily hydrolase</fullName>
    </submittedName>
</protein>
<gene>
    <name evidence="2" type="ORF">ABIC75_001694</name>
</gene>
<dbReference type="Proteomes" id="UP001549184">
    <property type="component" value="Unassembled WGS sequence"/>
</dbReference>
<dbReference type="InterPro" id="IPR036412">
    <property type="entry name" value="HAD-like_sf"/>
</dbReference>
<reference evidence="2 3" key="1">
    <citation type="submission" date="2024-06" db="EMBL/GenBank/DDBJ databases">
        <title>Sorghum-associated microbial communities from plants grown in Nebraska, USA.</title>
        <authorList>
            <person name="Schachtman D."/>
        </authorList>
    </citation>
    <scope>NUCLEOTIDE SEQUENCE [LARGE SCALE GENOMIC DNA]</scope>
    <source>
        <strain evidence="2 3">1073</strain>
    </source>
</reference>
<dbReference type="RefSeq" id="WP_354013389.1">
    <property type="nucleotide sequence ID" value="NZ_JBEPMU010000002.1"/>
</dbReference>
<dbReference type="InterPro" id="IPR023214">
    <property type="entry name" value="HAD_sf"/>
</dbReference>
<evidence type="ECO:0000313" key="3">
    <source>
        <dbReference type="Proteomes" id="UP001549184"/>
    </source>
</evidence>
<dbReference type="Pfam" id="PF12710">
    <property type="entry name" value="HAD"/>
    <property type="match status" value="1"/>
</dbReference>
<proteinExistence type="predicted"/>
<dbReference type="CDD" id="cd01427">
    <property type="entry name" value="HAD_like"/>
    <property type="match status" value="1"/>
</dbReference>
<feature type="chain" id="PRO_5046947247" evidence="1">
    <location>
        <begin position="39"/>
        <end position="347"/>
    </location>
</feature>
<name>A0ABV2JT10_9GAMM</name>
<dbReference type="EMBL" id="JBEPMU010000002">
    <property type="protein sequence ID" value="MET3651972.1"/>
    <property type="molecule type" value="Genomic_DNA"/>
</dbReference>
<accession>A0ABV2JT10</accession>
<evidence type="ECO:0000256" key="1">
    <source>
        <dbReference type="SAM" id="SignalP"/>
    </source>
</evidence>
<feature type="signal peptide" evidence="1">
    <location>
        <begin position="1"/>
        <end position="38"/>
    </location>
</feature>
<dbReference type="InterPro" id="IPR050582">
    <property type="entry name" value="HAD-like_SerB"/>
</dbReference>
<dbReference type="Gene3D" id="3.40.50.1000">
    <property type="entry name" value="HAD superfamily/HAD-like"/>
    <property type="match status" value="1"/>
</dbReference>
<keyword evidence="1" id="KW-0732">Signal</keyword>
<evidence type="ECO:0000313" key="2">
    <source>
        <dbReference type="EMBL" id="MET3651972.1"/>
    </source>
</evidence>